<feature type="repeat" description="RCC1" evidence="2">
    <location>
        <begin position="589"/>
        <end position="642"/>
    </location>
</feature>
<feature type="domain" description="RCC1-like" evidence="3">
    <location>
        <begin position="410"/>
        <end position="650"/>
    </location>
</feature>
<dbReference type="PRINTS" id="PR00633">
    <property type="entry name" value="RCCNDNSATION"/>
</dbReference>
<dbReference type="EMBL" id="LNIX01000018">
    <property type="protein sequence ID" value="OXA45405.1"/>
    <property type="molecule type" value="Genomic_DNA"/>
</dbReference>
<name>A0A226DIP2_FOLCA</name>
<dbReference type="Pfam" id="PF25390">
    <property type="entry name" value="WD40_RLD"/>
    <property type="match status" value="2"/>
</dbReference>
<evidence type="ECO:0000259" key="3">
    <source>
        <dbReference type="Pfam" id="PF25390"/>
    </source>
</evidence>
<feature type="repeat" description="RCC1" evidence="2">
    <location>
        <begin position="109"/>
        <end position="161"/>
    </location>
</feature>
<gene>
    <name evidence="4" type="ORF">Fcan01_20325</name>
</gene>
<feature type="repeat" description="RCC1" evidence="2">
    <location>
        <begin position="220"/>
        <end position="270"/>
    </location>
</feature>
<dbReference type="Gene3D" id="2.130.10.30">
    <property type="entry name" value="Regulator of chromosome condensation 1/beta-lactamase-inhibitor protein II"/>
    <property type="match status" value="3"/>
</dbReference>
<keyword evidence="1" id="KW-0677">Repeat</keyword>
<proteinExistence type="predicted"/>
<feature type="repeat" description="RCC1" evidence="2">
    <location>
        <begin position="162"/>
        <end position="219"/>
    </location>
</feature>
<feature type="domain" description="RCC1-like" evidence="3">
    <location>
        <begin position="41"/>
        <end position="329"/>
    </location>
</feature>
<dbReference type="Proteomes" id="UP000198287">
    <property type="component" value="Unassembled WGS sequence"/>
</dbReference>
<dbReference type="InterPro" id="IPR009091">
    <property type="entry name" value="RCC1/BLIP-II"/>
</dbReference>
<dbReference type="OMA" id="ANMPICP"/>
<dbReference type="AlphaFoldDB" id="A0A226DIP2"/>
<organism evidence="4 5">
    <name type="scientific">Folsomia candida</name>
    <name type="common">Springtail</name>
    <dbReference type="NCBI Taxonomy" id="158441"/>
    <lineage>
        <taxon>Eukaryota</taxon>
        <taxon>Metazoa</taxon>
        <taxon>Ecdysozoa</taxon>
        <taxon>Arthropoda</taxon>
        <taxon>Hexapoda</taxon>
        <taxon>Collembola</taxon>
        <taxon>Entomobryomorpha</taxon>
        <taxon>Isotomoidea</taxon>
        <taxon>Isotomidae</taxon>
        <taxon>Proisotominae</taxon>
        <taxon>Folsomia</taxon>
    </lineage>
</organism>
<evidence type="ECO:0000256" key="1">
    <source>
        <dbReference type="ARBA" id="ARBA00022737"/>
    </source>
</evidence>
<dbReference type="InterPro" id="IPR000408">
    <property type="entry name" value="Reg_chr_condens"/>
</dbReference>
<dbReference type="OrthoDB" id="10256179at2759"/>
<dbReference type="SUPFAM" id="SSF50985">
    <property type="entry name" value="RCC1/BLIP-II"/>
    <property type="match status" value="2"/>
</dbReference>
<evidence type="ECO:0000256" key="2">
    <source>
        <dbReference type="PROSITE-ProRule" id="PRU00235"/>
    </source>
</evidence>
<sequence>MSTTPSNTVPISELNKWCGLSCLDEKYKHNVKLAYLAHKVAALVTTSDDVYLVGRNEHGSLGTASGASFHTKYPIKIESLCKKGVCAFSFSRQTKHHDFLSLFALTGDNQLYGWGYNSEGNLGLGFASDEPPRPTRIPFPPTAKPVHLSTGEGHTVTLTKDGKIFAFGKNTHGQIGNGSTLDQVQVIEVKLTITLDARRQIRVSQIACGSYHSVALSDDGSVYTWGANDKGQLGEGSKIGQNPTPKRIQMEDKVIKISCGKHHTLALTEHGEIYTWGSNHHGQLGIGSTSKSRAPVRIEIETRVTDILAHGSISSCRLAGTPGVIAMWGKLPEITGKAVDYPWETLLGGMEDVFSSWDTDPGTPRGLRGEVGGGGGEDANLMRWTGLKCVDYGTMPALKLAFVYGSGFEQSAVLISREEDDVYFVGRSVHGSLGSGASTEFETRVPIKNINLSGKGIFWIDYGLDVGGGCTCLFALTTSGSVYSWGYNDFGELGQGFSSLEPGVPNKIDTFGDTIKITQIACGSDHAFAISEEGHLYAWGYNFYGQLGTGCLDDHVPRPGRVTGFRSNATTIVSVAAGMFHSVAVTADGHVYAWGQNDKGQLGLGCTEAYSATPIFVTFPASLFPTKSVACGPDSTLALSAEGKLCFFGHCNYTPDMADRKGLVFQICTDLDPTDPIVDFGTKHWATLYACQTESGKVYLWGKVRGGKKRSLYEETRASTVNDVFSMFSNPPGMIRPLTLSE</sequence>
<feature type="repeat" description="RCC1" evidence="2">
    <location>
        <begin position="271"/>
        <end position="321"/>
    </location>
</feature>
<comment type="caution">
    <text evidence="4">The sequence shown here is derived from an EMBL/GenBank/DDBJ whole genome shotgun (WGS) entry which is preliminary data.</text>
</comment>
<dbReference type="InterPro" id="IPR051625">
    <property type="entry name" value="Signaling_Regulatory_Domain"/>
</dbReference>
<reference evidence="4 5" key="1">
    <citation type="submission" date="2015-12" db="EMBL/GenBank/DDBJ databases">
        <title>The genome of Folsomia candida.</title>
        <authorList>
            <person name="Faddeeva A."/>
            <person name="Derks M.F."/>
            <person name="Anvar Y."/>
            <person name="Smit S."/>
            <person name="Van Straalen N."/>
            <person name="Roelofs D."/>
        </authorList>
    </citation>
    <scope>NUCLEOTIDE SEQUENCE [LARGE SCALE GENOMIC DNA]</scope>
    <source>
        <strain evidence="4 5">VU population</strain>
        <tissue evidence="4">Whole body</tissue>
    </source>
</reference>
<feature type="repeat" description="RCC1" evidence="2">
    <location>
        <begin position="480"/>
        <end position="533"/>
    </location>
</feature>
<keyword evidence="5" id="KW-1185">Reference proteome</keyword>
<accession>A0A226DIP2</accession>
<dbReference type="PROSITE" id="PS00626">
    <property type="entry name" value="RCC1_2"/>
    <property type="match status" value="5"/>
</dbReference>
<evidence type="ECO:0000313" key="5">
    <source>
        <dbReference type="Proteomes" id="UP000198287"/>
    </source>
</evidence>
<protein>
    <submittedName>
        <fullName evidence="4">RCC1 and BTB domain-containing protein 2</fullName>
    </submittedName>
</protein>
<dbReference type="PANTHER" id="PTHR22872">
    <property type="entry name" value="BTK-BINDING PROTEIN-RELATED"/>
    <property type="match status" value="1"/>
</dbReference>
<evidence type="ECO:0000313" key="4">
    <source>
        <dbReference type="EMBL" id="OXA45405.1"/>
    </source>
</evidence>
<dbReference type="PROSITE" id="PS50012">
    <property type="entry name" value="RCC1_3"/>
    <property type="match status" value="7"/>
</dbReference>
<dbReference type="InterPro" id="IPR058923">
    <property type="entry name" value="RCC1-like_dom"/>
</dbReference>
<feature type="repeat" description="RCC1" evidence="2">
    <location>
        <begin position="534"/>
        <end position="588"/>
    </location>
</feature>